<dbReference type="STRING" id="543379.A0A232FD54"/>
<accession>A0A232FD54</accession>
<proteinExistence type="predicted"/>
<dbReference type="Gene3D" id="1.25.40.20">
    <property type="entry name" value="Ankyrin repeat-containing domain"/>
    <property type="match status" value="1"/>
</dbReference>
<dbReference type="PANTHER" id="PTHR24192">
    <property type="entry name" value="ANKYRIN REPEAT DOMAIN 40"/>
    <property type="match status" value="1"/>
</dbReference>
<dbReference type="AlphaFoldDB" id="A0A232FD54"/>
<keyword evidence="1" id="KW-0040">ANK repeat</keyword>
<feature type="repeat" description="ANK" evidence="1">
    <location>
        <begin position="48"/>
        <end position="80"/>
    </location>
</feature>
<dbReference type="OrthoDB" id="496981at2759"/>
<organism evidence="2 3">
    <name type="scientific">Trichomalopsis sarcophagae</name>
    <dbReference type="NCBI Taxonomy" id="543379"/>
    <lineage>
        <taxon>Eukaryota</taxon>
        <taxon>Metazoa</taxon>
        <taxon>Ecdysozoa</taxon>
        <taxon>Arthropoda</taxon>
        <taxon>Hexapoda</taxon>
        <taxon>Insecta</taxon>
        <taxon>Pterygota</taxon>
        <taxon>Neoptera</taxon>
        <taxon>Endopterygota</taxon>
        <taxon>Hymenoptera</taxon>
        <taxon>Apocrita</taxon>
        <taxon>Proctotrupomorpha</taxon>
        <taxon>Chalcidoidea</taxon>
        <taxon>Pteromalidae</taxon>
        <taxon>Pteromalinae</taxon>
        <taxon>Trichomalopsis</taxon>
    </lineage>
</organism>
<keyword evidence="3" id="KW-1185">Reference proteome</keyword>
<dbReference type="PANTHER" id="PTHR24192:SF3">
    <property type="entry name" value="ANKYRIN REPEAT DOMAIN 40"/>
    <property type="match status" value="1"/>
</dbReference>
<comment type="caution">
    <text evidence="2">The sequence shown here is derived from an EMBL/GenBank/DDBJ whole genome shotgun (WGS) entry which is preliminary data.</text>
</comment>
<evidence type="ECO:0000313" key="3">
    <source>
        <dbReference type="Proteomes" id="UP000215335"/>
    </source>
</evidence>
<dbReference type="Pfam" id="PF12796">
    <property type="entry name" value="Ank_2"/>
    <property type="match status" value="1"/>
</dbReference>
<protein>
    <submittedName>
        <fullName evidence="2">Uncharacterized protein</fullName>
    </submittedName>
</protein>
<dbReference type="SMART" id="SM00248">
    <property type="entry name" value="ANK"/>
    <property type="match status" value="2"/>
</dbReference>
<dbReference type="SUPFAM" id="SSF48403">
    <property type="entry name" value="Ankyrin repeat"/>
    <property type="match status" value="1"/>
</dbReference>
<name>A0A232FD54_9HYME</name>
<evidence type="ECO:0000256" key="1">
    <source>
        <dbReference type="PROSITE-ProRule" id="PRU00023"/>
    </source>
</evidence>
<dbReference type="PROSITE" id="PS50297">
    <property type="entry name" value="ANK_REP_REGION"/>
    <property type="match status" value="1"/>
</dbReference>
<dbReference type="PROSITE" id="PS50088">
    <property type="entry name" value="ANK_REPEAT"/>
    <property type="match status" value="1"/>
</dbReference>
<reference evidence="2 3" key="1">
    <citation type="journal article" date="2017" name="Curr. Biol.">
        <title>The Evolution of Venom by Co-option of Single-Copy Genes.</title>
        <authorList>
            <person name="Martinson E.O."/>
            <person name="Mrinalini"/>
            <person name="Kelkar Y.D."/>
            <person name="Chang C.H."/>
            <person name="Werren J.H."/>
        </authorList>
    </citation>
    <scope>NUCLEOTIDE SEQUENCE [LARGE SCALE GENOMIC DNA]</scope>
    <source>
        <strain evidence="2 3">Alberta</strain>
        <tissue evidence="2">Whole body</tissue>
    </source>
</reference>
<dbReference type="InterPro" id="IPR036770">
    <property type="entry name" value="Ankyrin_rpt-contain_sf"/>
</dbReference>
<dbReference type="InterPro" id="IPR039195">
    <property type="entry name" value="ANKRD40"/>
</dbReference>
<evidence type="ECO:0000313" key="2">
    <source>
        <dbReference type="EMBL" id="OXU28734.1"/>
    </source>
</evidence>
<gene>
    <name evidence="2" type="ORF">TSAR_015695</name>
</gene>
<sequence>MILVLLQNMDERKILEEQLREAACIGDTDAVQELINLGVDVNARHAINGWTPLHWACKRNYLDVVVLLLKSGADRNVKSDKGETPASVSSNPYILQLLGAPYDFSKSSSDQEAPSFVPNYIKHSPLNCKIDLGYPRESYVNTSINTCQEEIILKLRVANSNDSDFIEVDLPRHALSYQNLIKICCDELEINPTQIVKLRKLPNTKIRRDKDVQRLENYQEIEVVLYSSMNMAGEASHKSMQYANGNTVPITPTNNYQSIAKKDQTILY</sequence>
<dbReference type="Proteomes" id="UP000215335">
    <property type="component" value="Unassembled WGS sequence"/>
</dbReference>
<dbReference type="EMBL" id="NNAY01000389">
    <property type="protein sequence ID" value="OXU28734.1"/>
    <property type="molecule type" value="Genomic_DNA"/>
</dbReference>
<dbReference type="InterPro" id="IPR002110">
    <property type="entry name" value="Ankyrin_rpt"/>
</dbReference>